<gene>
    <name evidence="14" type="ORF">WMO66_11830</name>
</gene>
<dbReference type="Gene3D" id="1.10.287.130">
    <property type="match status" value="1"/>
</dbReference>
<evidence type="ECO:0000256" key="9">
    <source>
        <dbReference type="ARBA" id="ARBA00023012"/>
    </source>
</evidence>
<dbReference type="SMART" id="SM00388">
    <property type="entry name" value="HisKA"/>
    <property type="match status" value="1"/>
</dbReference>
<keyword evidence="10 11" id="KW-0472">Membrane</keyword>
<keyword evidence="9" id="KW-0902">Two-component regulatory system</keyword>
<evidence type="ECO:0000256" key="10">
    <source>
        <dbReference type="ARBA" id="ARBA00023136"/>
    </source>
</evidence>
<evidence type="ECO:0000256" key="8">
    <source>
        <dbReference type="ARBA" id="ARBA00022989"/>
    </source>
</evidence>
<dbReference type="InterPro" id="IPR003661">
    <property type="entry name" value="HisK_dim/P_dom"/>
</dbReference>
<evidence type="ECO:0000256" key="4">
    <source>
        <dbReference type="ARBA" id="ARBA00022553"/>
    </source>
</evidence>
<dbReference type="GO" id="GO:0016301">
    <property type="term" value="F:kinase activity"/>
    <property type="evidence" value="ECO:0007669"/>
    <property type="project" value="UniProtKB-KW"/>
</dbReference>
<dbReference type="EC" id="2.7.13.3" evidence="3"/>
<dbReference type="PANTHER" id="PTHR45436:SF5">
    <property type="entry name" value="SENSOR HISTIDINE KINASE TRCS"/>
    <property type="match status" value="1"/>
</dbReference>
<keyword evidence="7 14" id="KW-0418">Kinase</keyword>
<dbReference type="CDD" id="cd00075">
    <property type="entry name" value="HATPase"/>
    <property type="match status" value="1"/>
</dbReference>
<dbReference type="PROSITE" id="PS50885">
    <property type="entry name" value="HAMP"/>
    <property type="match status" value="1"/>
</dbReference>
<dbReference type="PANTHER" id="PTHR45436">
    <property type="entry name" value="SENSOR HISTIDINE KINASE YKOH"/>
    <property type="match status" value="1"/>
</dbReference>
<dbReference type="Proteomes" id="UP001491552">
    <property type="component" value="Unassembled WGS sequence"/>
</dbReference>
<name>A0ABV1G940_9FIRM</name>
<dbReference type="Gene3D" id="6.10.340.10">
    <property type="match status" value="1"/>
</dbReference>
<feature type="domain" description="Histidine kinase" evidence="12">
    <location>
        <begin position="259"/>
        <end position="474"/>
    </location>
</feature>
<evidence type="ECO:0000256" key="1">
    <source>
        <dbReference type="ARBA" id="ARBA00000085"/>
    </source>
</evidence>
<evidence type="ECO:0000313" key="14">
    <source>
        <dbReference type="EMBL" id="MEQ2511924.1"/>
    </source>
</evidence>
<dbReference type="InterPro" id="IPR050428">
    <property type="entry name" value="TCS_sensor_his_kinase"/>
</dbReference>
<dbReference type="EMBL" id="JBBMFF010000252">
    <property type="protein sequence ID" value="MEQ2511924.1"/>
    <property type="molecule type" value="Genomic_DNA"/>
</dbReference>
<keyword evidence="6 11" id="KW-0812">Transmembrane</keyword>
<dbReference type="InterPro" id="IPR003660">
    <property type="entry name" value="HAMP_dom"/>
</dbReference>
<keyword evidence="4" id="KW-0597">Phosphoprotein</keyword>
<evidence type="ECO:0000256" key="5">
    <source>
        <dbReference type="ARBA" id="ARBA00022679"/>
    </source>
</evidence>
<evidence type="ECO:0000259" key="13">
    <source>
        <dbReference type="PROSITE" id="PS50885"/>
    </source>
</evidence>
<dbReference type="SMART" id="SM00387">
    <property type="entry name" value="HATPase_c"/>
    <property type="match status" value="1"/>
</dbReference>
<organism evidence="14 15">
    <name type="scientific">Faecousia intestinalis</name>
    <dbReference type="NCBI Taxonomy" id="3133167"/>
    <lineage>
        <taxon>Bacteria</taxon>
        <taxon>Bacillati</taxon>
        <taxon>Bacillota</taxon>
        <taxon>Clostridia</taxon>
        <taxon>Eubacteriales</taxon>
        <taxon>Oscillospiraceae</taxon>
        <taxon>Faecousia</taxon>
    </lineage>
</organism>
<proteinExistence type="predicted"/>
<evidence type="ECO:0000256" key="6">
    <source>
        <dbReference type="ARBA" id="ARBA00022692"/>
    </source>
</evidence>
<dbReference type="RefSeq" id="WP_349136627.1">
    <property type="nucleotide sequence ID" value="NZ_JBBMFF010000252.1"/>
</dbReference>
<accession>A0ABV1G940</accession>
<reference evidence="14 15" key="1">
    <citation type="submission" date="2024-03" db="EMBL/GenBank/DDBJ databases">
        <title>Human intestinal bacterial collection.</title>
        <authorList>
            <person name="Pauvert C."/>
            <person name="Hitch T.C.A."/>
            <person name="Clavel T."/>
        </authorList>
    </citation>
    <scope>NUCLEOTIDE SEQUENCE [LARGE SCALE GENOMIC DNA]</scope>
    <source>
        <strain evidence="14 15">CLA-AA-H192</strain>
    </source>
</reference>
<keyword evidence="5" id="KW-0808">Transferase</keyword>
<dbReference type="Gene3D" id="3.30.565.10">
    <property type="entry name" value="Histidine kinase-like ATPase, C-terminal domain"/>
    <property type="match status" value="1"/>
</dbReference>
<dbReference type="Pfam" id="PF02518">
    <property type="entry name" value="HATPase_c"/>
    <property type="match status" value="1"/>
</dbReference>
<dbReference type="InterPro" id="IPR036890">
    <property type="entry name" value="HATPase_C_sf"/>
</dbReference>
<dbReference type="SUPFAM" id="SSF158472">
    <property type="entry name" value="HAMP domain-like"/>
    <property type="match status" value="1"/>
</dbReference>
<dbReference type="InterPro" id="IPR004358">
    <property type="entry name" value="Sig_transdc_His_kin-like_C"/>
</dbReference>
<evidence type="ECO:0000256" key="3">
    <source>
        <dbReference type="ARBA" id="ARBA00012438"/>
    </source>
</evidence>
<comment type="subcellular location">
    <subcellularLocation>
        <location evidence="2">Membrane</location>
    </subcellularLocation>
</comment>
<dbReference type="InterPro" id="IPR003594">
    <property type="entry name" value="HATPase_dom"/>
</dbReference>
<dbReference type="InterPro" id="IPR005467">
    <property type="entry name" value="His_kinase_dom"/>
</dbReference>
<sequence>MGTISKRKRRSFLPASSQLRYAAAYILITAAALFLLNLYASTTIRSMTFHAQADSLESKAQLLSNALLQLDELSAGRAAQAVNSMEELHTTRTVVTDAAGVAVYDSLTTGNAEGKTLLFPELVTALEGSDVFFARYADGAVESHAAVPLIRGGKTLGAVYLMSYDTDQGELIAALERNILRISFALEGGVVLFSLFFSAAFSRRMRAILNQVGRMREGDYSQQSPVRGHDEVERLSRAFNELAARLESSEARRRQFVSDASHELKTPLASIKLLSDSILQNEMDPETQREFIGDIGREADRLGRLTQKLLTLTKLDSSVEEEREILDAAPVVRKVVRMLLPLARLRGIGIDTTFEPDCSVMTVEDDLYQIVFNLTENAIKYNRQDGWVGVSIRRAGDQVELRVEDSGAGIPPESMEHIFERFYRVDKARSRAAGGAGLGLSIVHDMVERSYGTITVQARPGGGTIFTVRFPHFDLEEDET</sequence>
<dbReference type="SUPFAM" id="SSF47384">
    <property type="entry name" value="Homodimeric domain of signal transducing histidine kinase"/>
    <property type="match status" value="1"/>
</dbReference>
<dbReference type="Pfam" id="PF00512">
    <property type="entry name" value="HisKA"/>
    <property type="match status" value="1"/>
</dbReference>
<evidence type="ECO:0000259" key="12">
    <source>
        <dbReference type="PROSITE" id="PS50109"/>
    </source>
</evidence>
<comment type="caution">
    <text evidence="14">The sequence shown here is derived from an EMBL/GenBank/DDBJ whole genome shotgun (WGS) entry which is preliminary data.</text>
</comment>
<dbReference type="SUPFAM" id="SSF55874">
    <property type="entry name" value="ATPase domain of HSP90 chaperone/DNA topoisomerase II/histidine kinase"/>
    <property type="match status" value="1"/>
</dbReference>
<dbReference type="SMART" id="SM00304">
    <property type="entry name" value="HAMP"/>
    <property type="match status" value="1"/>
</dbReference>
<comment type="catalytic activity">
    <reaction evidence="1">
        <text>ATP + protein L-histidine = ADP + protein N-phospho-L-histidine.</text>
        <dbReference type="EC" id="2.7.13.3"/>
    </reaction>
</comment>
<dbReference type="PROSITE" id="PS50109">
    <property type="entry name" value="HIS_KIN"/>
    <property type="match status" value="1"/>
</dbReference>
<dbReference type="Pfam" id="PF00672">
    <property type="entry name" value="HAMP"/>
    <property type="match status" value="1"/>
</dbReference>
<evidence type="ECO:0000313" key="15">
    <source>
        <dbReference type="Proteomes" id="UP001491552"/>
    </source>
</evidence>
<protein>
    <recommendedName>
        <fullName evidence="3">histidine kinase</fullName>
        <ecNumber evidence="3">2.7.13.3</ecNumber>
    </recommendedName>
</protein>
<keyword evidence="8 11" id="KW-1133">Transmembrane helix</keyword>
<feature type="domain" description="HAMP" evidence="13">
    <location>
        <begin position="199"/>
        <end position="251"/>
    </location>
</feature>
<dbReference type="CDD" id="cd00082">
    <property type="entry name" value="HisKA"/>
    <property type="match status" value="1"/>
</dbReference>
<evidence type="ECO:0000256" key="11">
    <source>
        <dbReference type="SAM" id="Phobius"/>
    </source>
</evidence>
<feature type="transmembrane region" description="Helical" evidence="11">
    <location>
        <begin position="21"/>
        <end position="40"/>
    </location>
</feature>
<keyword evidence="15" id="KW-1185">Reference proteome</keyword>
<dbReference type="InterPro" id="IPR036097">
    <property type="entry name" value="HisK_dim/P_sf"/>
</dbReference>
<evidence type="ECO:0000256" key="2">
    <source>
        <dbReference type="ARBA" id="ARBA00004370"/>
    </source>
</evidence>
<dbReference type="CDD" id="cd06225">
    <property type="entry name" value="HAMP"/>
    <property type="match status" value="1"/>
</dbReference>
<evidence type="ECO:0000256" key="7">
    <source>
        <dbReference type="ARBA" id="ARBA00022777"/>
    </source>
</evidence>
<dbReference type="PRINTS" id="PR00344">
    <property type="entry name" value="BCTRLSENSOR"/>
</dbReference>